<comment type="caution">
    <text evidence="3">The sequence shown here is derived from an EMBL/GenBank/DDBJ whole genome shotgun (WGS) entry which is preliminary data.</text>
</comment>
<evidence type="ECO:0000313" key="3">
    <source>
        <dbReference type="EMBL" id="MCW6534291.1"/>
    </source>
</evidence>
<feature type="signal peptide" evidence="2">
    <location>
        <begin position="1"/>
        <end position="24"/>
    </location>
</feature>
<protein>
    <submittedName>
        <fullName evidence="3">Uncharacterized protein</fullName>
    </submittedName>
</protein>
<feature type="region of interest" description="Disordered" evidence="1">
    <location>
        <begin position="229"/>
        <end position="271"/>
    </location>
</feature>
<dbReference type="Proteomes" id="UP001165565">
    <property type="component" value="Unassembled WGS sequence"/>
</dbReference>
<evidence type="ECO:0000256" key="1">
    <source>
        <dbReference type="SAM" id="MobiDB-lite"/>
    </source>
</evidence>
<accession>A0AA42CTE6</accession>
<gene>
    <name evidence="3" type="ORF">NEE01_05765</name>
</gene>
<evidence type="ECO:0000256" key="2">
    <source>
        <dbReference type="SAM" id="SignalP"/>
    </source>
</evidence>
<feature type="chain" id="PRO_5041326890" evidence="2">
    <location>
        <begin position="25"/>
        <end position="271"/>
    </location>
</feature>
<keyword evidence="2" id="KW-0732">Signal</keyword>
<dbReference type="AlphaFoldDB" id="A0AA42CTE6"/>
<keyword evidence="4" id="KW-1185">Reference proteome</keyword>
<organism evidence="3 4">
    <name type="scientific">Sphingomonas lycopersici</name>
    <dbReference type="NCBI Taxonomy" id="2951807"/>
    <lineage>
        <taxon>Bacteria</taxon>
        <taxon>Pseudomonadati</taxon>
        <taxon>Pseudomonadota</taxon>
        <taxon>Alphaproteobacteria</taxon>
        <taxon>Sphingomonadales</taxon>
        <taxon>Sphingomonadaceae</taxon>
        <taxon>Sphingomonas</taxon>
    </lineage>
</organism>
<sequence>MEDEMMRAWFCLIPLLAAAPPAWANDVEAPYYGPMKRWHGIGTKFGYADRVEKDGSWRIQVSIHRHGDPVDMAMYRAAERARDEGFRYIFFLGVNKSRIPGDRSATLYARPSHDAVAPTGCRSKKATTCYTADVAAVLRMLGGPGGTQPGVAVADHRDAFGREVFLGYGVGMVASPGQNAIVQERVRDGAVVITRPSAGPRTNSSALPAAAPIAPLPMPPPAASVIAAQARSANGSHRVPGKSAAEEYDELLKASQPLRGGDPKLGWKISD</sequence>
<dbReference type="EMBL" id="JANFAV010000002">
    <property type="protein sequence ID" value="MCW6534291.1"/>
    <property type="molecule type" value="Genomic_DNA"/>
</dbReference>
<proteinExistence type="predicted"/>
<name>A0AA42CTE6_9SPHN</name>
<evidence type="ECO:0000313" key="4">
    <source>
        <dbReference type="Proteomes" id="UP001165565"/>
    </source>
</evidence>
<reference evidence="3" key="1">
    <citation type="submission" date="2022-06" db="EMBL/GenBank/DDBJ databases">
        <title>Sphingomonas sp. nov. isolated from rhizosphere soil of tomato.</title>
        <authorList>
            <person name="Dong H."/>
            <person name="Gao R."/>
        </authorList>
    </citation>
    <scope>NUCLEOTIDE SEQUENCE</scope>
    <source>
        <strain evidence="3">MMSM24</strain>
    </source>
</reference>